<name>A0A7J0H6J2_9ERIC</name>
<comment type="caution">
    <text evidence="2">The sequence shown here is derived from an EMBL/GenBank/DDBJ whole genome shotgun (WGS) entry which is preliminary data.</text>
</comment>
<reference evidence="2 3" key="1">
    <citation type="submission" date="2019-07" db="EMBL/GenBank/DDBJ databases">
        <title>De Novo Assembly of kiwifruit Actinidia rufa.</title>
        <authorList>
            <person name="Sugita-Konishi S."/>
            <person name="Sato K."/>
            <person name="Mori E."/>
            <person name="Abe Y."/>
            <person name="Kisaki G."/>
            <person name="Hamano K."/>
            <person name="Suezawa K."/>
            <person name="Otani M."/>
            <person name="Fukuda T."/>
            <person name="Manabe T."/>
            <person name="Gomi K."/>
            <person name="Tabuchi M."/>
            <person name="Akimitsu K."/>
            <person name="Kataoka I."/>
        </authorList>
    </citation>
    <scope>NUCLEOTIDE SEQUENCE [LARGE SCALE GENOMIC DNA]</scope>
    <source>
        <strain evidence="3">cv. Fuchu</strain>
    </source>
</reference>
<accession>A0A7J0H6J2</accession>
<protein>
    <submittedName>
        <fullName evidence="2">Uncharacterized protein</fullName>
    </submittedName>
</protein>
<feature type="compositionally biased region" description="Basic residues" evidence="1">
    <location>
        <begin position="1"/>
        <end position="10"/>
    </location>
</feature>
<keyword evidence="3" id="KW-1185">Reference proteome</keyword>
<sequence length="150" mass="17171">MKKAMTKVRQGHREGCRRPRSDGKACWRLGEDTTRIVKSQRATVRLDRSQVSPIYLRLGENCRRSQIGDEAYWRSEKQQRSLSKVRQATRKPVRVKSTLDSLRSEVRRGHAKPLKLESNLDRSRSRTSDVRLPESISPRVGFASLKVAGG</sequence>
<dbReference type="EMBL" id="BJWL01000027">
    <property type="protein sequence ID" value="GFZ18651.1"/>
    <property type="molecule type" value="Genomic_DNA"/>
</dbReference>
<proteinExistence type="predicted"/>
<dbReference type="AlphaFoldDB" id="A0A7J0H6J2"/>
<dbReference type="Proteomes" id="UP000585474">
    <property type="component" value="Unassembled WGS sequence"/>
</dbReference>
<organism evidence="2 3">
    <name type="scientific">Actinidia rufa</name>
    <dbReference type="NCBI Taxonomy" id="165716"/>
    <lineage>
        <taxon>Eukaryota</taxon>
        <taxon>Viridiplantae</taxon>
        <taxon>Streptophyta</taxon>
        <taxon>Embryophyta</taxon>
        <taxon>Tracheophyta</taxon>
        <taxon>Spermatophyta</taxon>
        <taxon>Magnoliopsida</taxon>
        <taxon>eudicotyledons</taxon>
        <taxon>Gunneridae</taxon>
        <taxon>Pentapetalae</taxon>
        <taxon>asterids</taxon>
        <taxon>Ericales</taxon>
        <taxon>Actinidiaceae</taxon>
        <taxon>Actinidia</taxon>
    </lineage>
</organism>
<evidence type="ECO:0000313" key="3">
    <source>
        <dbReference type="Proteomes" id="UP000585474"/>
    </source>
</evidence>
<evidence type="ECO:0000256" key="1">
    <source>
        <dbReference type="SAM" id="MobiDB-lite"/>
    </source>
</evidence>
<gene>
    <name evidence="2" type="ORF">Acr_27g0003900</name>
</gene>
<evidence type="ECO:0000313" key="2">
    <source>
        <dbReference type="EMBL" id="GFZ18651.1"/>
    </source>
</evidence>
<feature type="region of interest" description="Disordered" evidence="1">
    <location>
        <begin position="1"/>
        <end position="23"/>
    </location>
</feature>
<feature type="compositionally biased region" description="Basic and acidic residues" evidence="1">
    <location>
        <begin position="11"/>
        <end position="23"/>
    </location>
</feature>
<feature type="region of interest" description="Disordered" evidence="1">
    <location>
        <begin position="78"/>
        <end position="133"/>
    </location>
</feature>
<feature type="compositionally biased region" description="Basic and acidic residues" evidence="1">
    <location>
        <begin position="102"/>
        <end position="132"/>
    </location>
</feature>